<evidence type="ECO:0000256" key="1">
    <source>
        <dbReference type="SAM" id="MobiDB-lite"/>
    </source>
</evidence>
<evidence type="ECO:0000313" key="3">
    <source>
        <dbReference type="Proteomes" id="UP000183107"/>
    </source>
</evidence>
<protein>
    <submittedName>
        <fullName evidence="2">Uncharacterized protein</fullName>
    </submittedName>
</protein>
<organism evidence="2 3">
    <name type="scientific">Nitrosospira briensis</name>
    <dbReference type="NCBI Taxonomy" id="35799"/>
    <lineage>
        <taxon>Bacteria</taxon>
        <taxon>Pseudomonadati</taxon>
        <taxon>Pseudomonadota</taxon>
        <taxon>Betaproteobacteria</taxon>
        <taxon>Nitrosomonadales</taxon>
        <taxon>Nitrosomonadaceae</taxon>
        <taxon>Nitrosospira</taxon>
    </lineage>
</organism>
<evidence type="ECO:0000313" key="2">
    <source>
        <dbReference type="EMBL" id="SFO12131.1"/>
    </source>
</evidence>
<dbReference type="EMBL" id="FOVJ01000008">
    <property type="protein sequence ID" value="SFO12131.1"/>
    <property type="molecule type" value="Genomic_DNA"/>
</dbReference>
<accession>A0A1I5EM61</accession>
<reference evidence="3" key="1">
    <citation type="submission" date="2016-10" db="EMBL/GenBank/DDBJ databases">
        <authorList>
            <person name="Varghese N."/>
        </authorList>
    </citation>
    <scope>NUCLEOTIDE SEQUENCE [LARGE SCALE GENOMIC DNA]</scope>
    <source>
        <strain evidence="3">Nsp8</strain>
    </source>
</reference>
<proteinExistence type="predicted"/>
<keyword evidence="3" id="KW-1185">Reference proteome</keyword>
<feature type="region of interest" description="Disordered" evidence="1">
    <location>
        <begin position="36"/>
        <end position="60"/>
    </location>
</feature>
<name>A0A1I5EM61_9PROT</name>
<sequence length="173" mass="17464">MEDIIAGRFETDDEARSAAASLTDLVSESDMFIFFNNQPGAHDSDRSPGDERAAESGAKGAATGAASGAIAAGAAGTVAGGPAAGAVAAAVGGYTGSLAGTAGGLTEGEAKKAPRSRLAGMMLAIRVANADNKQEIIDRLRRHGAADIEIAKGKWGNGEWLDFDPMASPQLVY</sequence>
<dbReference type="RefSeq" id="WP_074798229.1">
    <property type="nucleotide sequence ID" value="NZ_FOVJ01000008.1"/>
</dbReference>
<feature type="compositionally biased region" description="Basic and acidic residues" evidence="1">
    <location>
        <begin position="42"/>
        <end position="54"/>
    </location>
</feature>
<dbReference type="AlphaFoldDB" id="A0A1I5EM61"/>
<gene>
    <name evidence="2" type="ORF">SAMN05216386_2667</name>
</gene>
<dbReference type="Proteomes" id="UP000183107">
    <property type="component" value="Unassembled WGS sequence"/>
</dbReference>